<dbReference type="Gene3D" id="3.30.420.10">
    <property type="entry name" value="Ribonuclease H-like superfamily/Ribonuclease H"/>
    <property type="match status" value="1"/>
</dbReference>
<accession>A0AAY4CR11</accession>
<reference evidence="1" key="2">
    <citation type="submission" date="2025-08" db="UniProtKB">
        <authorList>
            <consortium name="Ensembl"/>
        </authorList>
    </citation>
    <scope>IDENTIFICATION</scope>
</reference>
<dbReference type="Proteomes" id="UP000694580">
    <property type="component" value="Chromosome 3"/>
</dbReference>
<proteinExistence type="predicted"/>
<evidence type="ECO:0000313" key="1">
    <source>
        <dbReference type="Ensembl" id="ENSDCDP00010035134.1"/>
    </source>
</evidence>
<evidence type="ECO:0000313" key="2">
    <source>
        <dbReference type="Proteomes" id="UP000694580"/>
    </source>
</evidence>
<dbReference type="AlphaFoldDB" id="A0AAY4CR11"/>
<sequence length="95" mass="10635">METYLPPLLLAAPRHRKWSEFGVNNMENMDPSSLVSMVQAAGGGVMVWGIFSWHTLGPLVLIDHCCNTTAYLSIVADHQIILNTTNIYVLERNSY</sequence>
<reference evidence="1 2" key="1">
    <citation type="submission" date="2020-06" db="EMBL/GenBank/DDBJ databases">
        <authorList>
            <consortium name="Wellcome Sanger Institute Data Sharing"/>
        </authorList>
    </citation>
    <scope>NUCLEOTIDE SEQUENCE [LARGE SCALE GENOMIC DNA]</scope>
</reference>
<organism evidence="1 2">
    <name type="scientific">Denticeps clupeoides</name>
    <name type="common">denticle herring</name>
    <dbReference type="NCBI Taxonomy" id="299321"/>
    <lineage>
        <taxon>Eukaryota</taxon>
        <taxon>Metazoa</taxon>
        <taxon>Chordata</taxon>
        <taxon>Craniata</taxon>
        <taxon>Vertebrata</taxon>
        <taxon>Euteleostomi</taxon>
        <taxon>Actinopterygii</taxon>
        <taxon>Neopterygii</taxon>
        <taxon>Teleostei</taxon>
        <taxon>Clupei</taxon>
        <taxon>Clupeiformes</taxon>
        <taxon>Denticipitoidei</taxon>
        <taxon>Denticipitidae</taxon>
        <taxon>Denticeps</taxon>
    </lineage>
</organism>
<name>A0AAY4CR11_9TELE</name>
<dbReference type="GO" id="GO:0003676">
    <property type="term" value="F:nucleic acid binding"/>
    <property type="evidence" value="ECO:0007669"/>
    <property type="project" value="InterPro"/>
</dbReference>
<protein>
    <submittedName>
        <fullName evidence="1">Uncharacterized protein</fullName>
    </submittedName>
</protein>
<keyword evidence="2" id="KW-1185">Reference proteome</keyword>
<dbReference type="Ensembl" id="ENSDCDT00010043855.1">
    <property type="protein sequence ID" value="ENSDCDP00010035134.1"/>
    <property type="gene ID" value="ENSDCDG00010022683.1"/>
</dbReference>
<dbReference type="InterPro" id="IPR036397">
    <property type="entry name" value="RNaseH_sf"/>
</dbReference>
<dbReference type="GeneTree" id="ENSGT00980000202153"/>
<reference evidence="1" key="3">
    <citation type="submission" date="2025-09" db="UniProtKB">
        <authorList>
            <consortium name="Ensembl"/>
        </authorList>
    </citation>
    <scope>IDENTIFICATION</scope>
</reference>